<dbReference type="PIRSF" id="PIRSF001439">
    <property type="entry name" value="CryM"/>
    <property type="match status" value="1"/>
</dbReference>
<protein>
    <submittedName>
        <fullName evidence="1">Ornithine cyclodeaminase family protein</fullName>
    </submittedName>
</protein>
<dbReference type="SUPFAM" id="SSF51735">
    <property type="entry name" value="NAD(P)-binding Rossmann-fold domains"/>
    <property type="match status" value="1"/>
</dbReference>
<dbReference type="InterPro" id="IPR023401">
    <property type="entry name" value="ODC_N"/>
</dbReference>
<accession>A0ABT6D4Q6</accession>
<organism evidence="1 2">
    <name type="scientific">Weissella fermenti</name>
    <dbReference type="NCBI Taxonomy" id="2987699"/>
    <lineage>
        <taxon>Bacteria</taxon>
        <taxon>Bacillati</taxon>
        <taxon>Bacillota</taxon>
        <taxon>Bacilli</taxon>
        <taxon>Lactobacillales</taxon>
        <taxon>Lactobacillaceae</taxon>
        <taxon>Weissella</taxon>
    </lineage>
</organism>
<comment type="caution">
    <text evidence="1">The sequence shown here is derived from an EMBL/GenBank/DDBJ whole genome shotgun (WGS) entry which is preliminary data.</text>
</comment>
<dbReference type="RefSeq" id="WP_199405026.1">
    <property type="nucleotide sequence ID" value="NZ_JAOZFC020000003.1"/>
</dbReference>
<dbReference type="PANTHER" id="PTHR13812:SF19">
    <property type="entry name" value="KETIMINE REDUCTASE MU-CRYSTALLIN"/>
    <property type="match status" value="1"/>
</dbReference>
<dbReference type="InterPro" id="IPR003462">
    <property type="entry name" value="ODC_Mu_crystall"/>
</dbReference>
<dbReference type="Gene3D" id="3.30.1780.10">
    <property type="entry name" value="ornithine cyclodeaminase, domain 1"/>
    <property type="match status" value="1"/>
</dbReference>
<keyword evidence="2" id="KW-1185">Reference proteome</keyword>
<evidence type="ECO:0000313" key="2">
    <source>
        <dbReference type="Proteomes" id="UP001146336"/>
    </source>
</evidence>
<sequence length="322" mass="35171">MKVISEQEVLRQFTVVDAIKTIERCFIDFDRGRIMQWPRSVTTLPDGLNQNVFALMPAYLGGERLYGAKIMSFFPDNLEKSLPTHLGQIILLSSETGETKALIDANSVTWLRTAAVSAVATDKLAKKEASTLSLIGAGNQAASHLQAIRHVRPITRVVVFDLDKQRQHDFVERAKSDFPGLTILGAETLTEATENIDIICTLTPSMHPFLTGDMVSAGAHINAIGSFSPEKRELTTDLISAAKVFVDDYEAALKESGDILIPVLEGSFDEDSIAGSLSELVTSKVTGRSTENDITIFDAVGLAVEDLYCASAIYQKMTRMVK</sequence>
<reference evidence="1" key="1">
    <citation type="submission" date="2023-03" db="EMBL/GenBank/DDBJ databases">
        <title>Comparative genomics of Weissella fermenti BK2, and weissella type species.</title>
        <authorList>
            <person name="Lee J.K."/>
            <person name="Baek J.H."/>
            <person name="Kim J.M."/>
            <person name="Choi D.G."/>
            <person name="Jeon C.O."/>
        </authorList>
    </citation>
    <scope>NUCLEOTIDE SEQUENCE</scope>
    <source>
        <strain evidence="1">BK2</strain>
    </source>
</reference>
<gene>
    <name evidence="1" type="ORF">OIT47_009505</name>
</gene>
<evidence type="ECO:0000313" key="1">
    <source>
        <dbReference type="EMBL" id="MDF9300502.1"/>
    </source>
</evidence>
<name>A0ABT6D4Q6_9LACO</name>
<dbReference type="Gene3D" id="3.40.50.720">
    <property type="entry name" value="NAD(P)-binding Rossmann-like Domain"/>
    <property type="match status" value="1"/>
</dbReference>
<dbReference type="Proteomes" id="UP001146336">
    <property type="component" value="Unassembled WGS sequence"/>
</dbReference>
<dbReference type="PANTHER" id="PTHR13812">
    <property type="entry name" value="KETIMINE REDUCTASE MU-CRYSTALLIN"/>
    <property type="match status" value="1"/>
</dbReference>
<proteinExistence type="predicted"/>
<dbReference type="InterPro" id="IPR036291">
    <property type="entry name" value="NAD(P)-bd_dom_sf"/>
</dbReference>
<dbReference type="Pfam" id="PF02423">
    <property type="entry name" value="OCD_Mu_crystall"/>
    <property type="match status" value="1"/>
</dbReference>
<dbReference type="EMBL" id="JAOZFC020000003">
    <property type="protein sequence ID" value="MDF9300502.1"/>
    <property type="molecule type" value="Genomic_DNA"/>
</dbReference>